<gene>
    <name evidence="3" type="ORF">ICL16_40975</name>
</gene>
<reference evidence="3" key="1">
    <citation type="submission" date="2020-09" db="EMBL/GenBank/DDBJ databases">
        <title>Iningainema tapete sp. nov. (Scytonemataceae, Cyanobacteria) from greenhouses in central Florida (USA) produces two types of nodularin with biosynthetic potential for microcystin-LR and anabaenopeptins.</title>
        <authorList>
            <person name="Berthold D.E."/>
            <person name="Lefler F.W."/>
            <person name="Huang I.-S."/>
            <person name="Abdulla H."/>
            <person name="Zimba P.V."/>
            <person name="Laughinghouse H.D. IV."/>
        </authorList>
    </citation>
    <scope>NUCLEOTIDE SEQUENCE</scope>
    <source>
        <strain evidence="3">BLCCT55</strain>
    </source>
</reference>
<dbReference type="PANTHER" id="PTHR46558:SF4">
    <property type="entry name" value="DNA-BIDING PHAGE PROTEIN"/>
    <property type="match status" value="1"/>
</dbReference>
<dbReference type="GO" id="GO:0003677">
    <property type="term" value="F:DNA binding"/>
    <property type="evidence" value="ECO:0007669"/>
    <property type="project" value="UniProtKB-KW"/>
</dbReference>
<dbReference type="PROSITE" id="PS50943">
    <property type="entry name" value="HTH_CROC1"/>
    <property type="match status" value="1"/>
</dbReference>
<dbReference type="RefSeq" id="WP_190837715.1">
    <property type="nucleotide sequence ID" value="NZ_CAWPPI010000125.1"/>
</dbReference>
<dbReference type="EMBL" id="JACXAE010000125">
    <property type="protein sequence ID" value="MBD2778250.1"/>
    <property type="molecule type" value="Genomic_DNA"/>
</dbReference>
<dbReference type="Proteomes" id="UP000629098">
    <property type="component" value="Unassembled WGS sequence"/>
</dbReference>
<evidence type="ECO:0000259" key="2">
    <source>
        <dbReference type="PROSITE" id="PS50943"/>
    </source>
</evidence>
<comment type="caution">
    <text evidence="3">The sequence shown here is derived from an EMBL/GenBank/DDBJ whole genome shotgun (WGS) entry which is preliminary data.</text>
</comment>
<dbReference type="SUPFAM" id="SSF47413">
    <property type="entry name" value="lambda repressor-like DNA-binding domains"/>
    <property type="match status" value="1"/>
</dbReference>
<evidence type="ECO:0000313" key="3">
    <source>
        <dbReference type="EMBL" id="MBD2778250.1"/>
    </source>
</evidence>
<dbReference type="CDD" id="cd00093">
    <property type="entry name" value="HTH_XRE"/>
    <property type="match status" value="1"/>
</dbReference>
<name>A0A8J6XJV1_9CYAN</name>
<proteinExistence type="predicted"/>
<dbReference type="Pfam" id="PF01381">
    <property type="entry name" value="HTH_3"/>
    <property type="match status" value="1"/>
</dbReference>
<protein>
    <submittedName>
        <fullName evidence="3">Helix-turn-helix transcriptional regulator</fullName>
    </submittedName>
</protein>
<dbReference type="SMART" id="SM00530">
    <property type="entry name" value="HTH_XRE"/>
    <property type="match status" value="1"/>
</dbReference>
<keyword evidence="1" id="KW-0238">DNA-binding</keyword>
<feature type="domain" description="HTH cro/C1-type" evidence="2">
    <location>
        <begin position="7"/>
        <end position="64"/>
    </location>
</feature>
<dbReference type="InterPro" id="IPR001387">
    <property type="entry name" value="Cro/C1-type_HTH"/>
</dbReference>
<dbReference type="PANTHER" id="PTHR46558">
    <property type="entry name" value="TRACRIPTIONAL REGULATORY PROTEIN-RELATED-RELATED"/>
    <property type="match status" value="1"/>
</dbReference>
<dbReference type="InterPro" id="IPR010982">
    <property type="entry name" value="Lambda_DNA-bd_dom_sf"/>
</dbReference>
<organism evidence="3 4">
    <name type="scientific">Iningainema tapete BLCC-T55</name>
    <dbReference type="NCBI Taxonomy" id="2748662"/>
    <lineage>
        <taxon>Bacteria</taxon>
        <taxon>Bacillati</taxon>
        <taxon>Cyanobacteriota</taxon>
        <taxon>Cyanophyceae</taxon>
        <taxon>Nostocales</taxon>
        <taxon>Scytonemataceae</taxon>
        <taxon>Iningainema tapete</taxon>
    </lineage>
</organism>
<dbReference type="AlphaFoldDB" id="A0A8J6XJV1"/>
<accession>A0A8J6XJV1</accession>
<dbReference type="Gene3D" id="1.10.260.40">
    <property type="entry name" value="lambda repressor-like DNA-binding domains"/>
    <property type="match status" value="1"/>
</dbReference>
<sequence>MKIEKVLKTLRVFHDLKQSELALQLLCSKSYLSEIESGKKSPTLQFIQKYAQIFNLKVFEIIFLAENWDKLEQGEQKEISISSKIMAMINLKSQLRQQQVLMQKLPD</sequence>
<keyword evidence="4" id="KW-1185">Reference proteome</keyword>
<evidence type="ECO:0000313" key="4">
    <source>
        <dbReference type="Proteomes" id="UP000629098"/>
    </source>
</evidence>
<evidence type="ECO:0000256" key="1">
    <source>
        <dbReference type="ARBA" id="ARBA00023125"/>
    </source>
</evidence>